<dbReference type="KEGG" id="tpsc:RBB77_21060"/>
<dbReference type="EMBL" id="CP132942">
    <property type="protein sequence ID" value="XCB32883.1"/>
    <property type="molecule type" value="Genomic_DNA"/>
</dbReference>
<accession>A0AAU7ZPL5</accession>
<reference evidence="2" key="1">
    <citation type="submission" date="2023-08" db="EMBL/GenBank/DDBJ databases">
        <authorList>
            <person name="Messyasz A."/>
            <person name="Mannisto M.K."/>
            <person name="Kerkhof L.J."/>
            <person name="Haggblom M."/>
        </authorList>
    </citation>
    <scope>NUCLEOTIDE SEQUENCE</scope>
    <source>
        <strain evidence="2">X5P6</strain>
    </source>
</reference>
<dbReference type="GO" id="GO:0016491">
    <property type="term" value="F:oxidoreductase activity"/>
    <property type="evidence" value="ECO:0007669"/>
    <property type="project" value="InterPro"/>
</dbReference>
<dbReference type="SUPFAM" id="SSF52833">
    <property type="entry name" value="Thioredoxin-like"/>
    <property type="match status" value="1"/>
</dbReference>
<organism evidence="2">
    <name type="scientific">Tunturiibacter psychrotolerans</name>
    <dbReference type="NCBI Taxonomy" id="3069686"/>
    <lineage>
        <taxon>Bacteria</taxon>
        <taxon>Pseudomonadati</taxon>
        <taxon>Acidobacteriota</taxon>
        <taxon>Terriglobia</taxon>
        <taxon>Terriglobales</taxon>
        <taxon>Acidobacteriaceae</taxon>
        <taxon>Tunturiibacter</taxon>
    </lineage>
</organism>
<gene>
    <name evidence="2" type="ORF">RBB77_21060</name>
</gene>
<dbReference type="PANTHER" id="PTHR43640:SF1">
    <property type="entry name" value="THIOREDOXIN-DEPENDENT PEROXIREDOXIN"/>
    <property type="match status" value="1"/>
</dbReference>
<evidence type="ECO:0000313" key="2">
    <source>
        <dbReference type="EMBL" id="XCB32883.1"/>
    </source>
</evidence>
<evidence type="ECO:0000259" key="1">
    <source>
        <dbReference type="Pfam" id="PF00578"/>
    </source>
</evidence>
<dbReference type="Pfam" id="PF00578">
    <property type="entry name" value="AhpC-TSA"/>
    <property type="match status" value="1"/>
</dbReference>
<reference evidence="2" key="2">
    <citation type="journal article" date="2024" name="Environ. Microbiol.">
        <title>Genome analysis and description of Tunturibacter gen. nov. expands the diversity of Terriglobia in tundra soils.</title>
        <authorList>
            <person name="Messyasz A."/>
            <person name="Mannisto M.K."/>
            <person name="Kerkhof L.J."/>
            <person name="Haggblom M.M."/>
        </authorList>
    </citation>
    <scope>NUCLEOTIDE SEQUENCE</scope>
    <source>
        <strain evidence="2">X5P6</strain>
    </source>
</reference>
<dbReference type="Gene3D" id="3.40.30.10">
    <property type="entry name" value="Glutaredoxin"/>
    <property type="match status" value="1"/>
</dbReference>
<dbReference type="RefSeq" id="WP_353063721.1">
    <property type="nucleotide sequence ID" value="NZ_CP132942.1"/>
</dbReference>
<protein>
    <submittedName>
        <fullName evidence="2">Redoxin domain-containing protein</fullName>
    </submittedName>
</protein>
<dbReference type="InterPro" id="IPR047262">
    <property type="entry name" value="PRX-like1"/>
</dbReference>
<proteinExistence type="predicted"/>
<dbReference type="InterPro" id="IPR036249">
    <property type="entry name" value="Thioredoxin-like_sf"/>
</dbReference>
<dbReference type="PANTHER" id="PTHR43640">
    <property type="entry name" value="OS07G0260300 PROTEIN"/>
    <property type="match status" value="1"/>
</dbReference>
<dbReference type="InterPro" id="IPR000866">
    <property type="entry name" value="AhpC/TSA"/>
</dbReference>
<dbReference type="GO" id="GO:0016209">
    <property type="term" value="F:antioxidant activity"/>
    <property type="evidence" value="ECO:0007669"/>
    <property type="project" value="InterPro"/>
</dbReference>
<feature type="domain" description="Alkyl hydroperoxide reductase subunit C/ Thiol specific antioxidant" evidence="1">
    <location>
        <begin position="45"/>
        <end position="128"/>
    </location>
</feature>
<name>A0AAU7ZPL5_9BACT</name>
<sequence length="199" mass="21710">MRRPLFTICVLASAFLYRGIGQAQKMQATYGYYLNGEPVGSLAPSGASAVVLFFAASDCPISNRYVPEMRRIEEEFAARGVVLWFVYPNFGTTADAVKQHEAAYGAENHVLLDPDHQLVTLAHAKVTPESAVLVPDRRGGGTFRAVYEGRVDDRYLSLGQERSKATQHDLERAISDVLEGRVVEQPNGPAVGCGIIGRP</sequence>
<dbReference type="AlphaFoldDB" id="A0AAU7ZPL5"/>